<comment type="caution">
    <text evidence="2">The sequence shown here is derived from an EMBL/GenBank/DDBJ whole genome shotgun (WGS) entry which is preliminary data.</text>
</comment>
<evidence type="ECO:0000256" key="1">
    <source>
        <dbReference type="SAM" id="MobiDB-lite"/>
    </source>
</evidence>
<evidence type="ECO:0000313" key="2">
    <source>
        <dbReference type="EMBL" id="MFC3638852.1"/>
    </source>
</evidence>
<dbReference type="EMBL" id="JBHRYC010000080">
    <property type="protein sequence ID" value="MFC3638852.1"/>
    <property type="molecule type" value="Genomic_DNA"/>
</dbReference>
<dbReference type="Proteomes" id="UP001595704">
    <property type="component" value="Unassembled WGS sequence"/>
</dbReference>
<sequence>HVCAADETPDESEAKGLGISPPWRITATPTHIGAHRTSATNQTLFLVYSMCHNSPSQVQHDAREGTRMFAASDQA</sequence>
<dbReference type="RefSeq" id="WP_210319952.1">
    <property type="nucleotide sequence ID" value="NZ_BNCG01000077.1"/>
</dbReference>
<keyword evidence="3" id="KW-1185">Reference proteome</keyword>
<reference evidence="3" key="1">
    <citation type="journal article" date="2019" name="Int. J. Syst. Evol. Microbiol.">
        <title>The Global Catalogue of Microorganisms (GCM) 10K type strain sequencing project: providing services to taxonomists for standard genome sequencing and annotation.</title>
        <authorList>
            <consortium name="The Broad Institute Genomics Platform"/>
            <consortium name="The Broad Institute Genome Sequencing Center for Infectious Disease"/>
            <person name="Wu L."/>
            <person name="Ma J."/>
        </authorList>
    </citation>
    <scope>NUCLEOTIDE SEQUENCE [LARGE SCALE GENOMIC DNA]</scope>
    <source>
        <strain evidence="3">KCTC 42282</strain>
    </source>
</reference>
<proteinExistence type="predicted"/>
<feature type="region of interest" description="Disordered" evidence="1">
    <location>
        <begin position="1"/>
        <end position="22"/>
    </location>
</feature>
<feature type="non-terminal residue" evidence="2">
    <location>
        <position position="1"/>
    </location>
</feature>
<protein>
    <submittedName>
        <fullName evidence="2">Uncharacterized protein</fullName>
    </submittedName>
</protein>
<gene>
    <name evidence="2" type="ORF">ACFONL_16035</name>
</gene>
<evidence type="ECO:0000313" key="3">
    <source>
        <dbReference type="Proteomes" id="UP001595704"/>
    </source>
</evidence>
<organism evidence="2 3">
    <name type="scientific">Camelimonas fluminis</name>
    <dbReference type="NCBI Taxonomy" id="1576911"/>
    <lineage>
        <taxon>Bacteria</taxon>
        <taxon>Pseudomonadati</taxon>
        <taxon>Pseudomonadota</taxon>
        <taxon>Alphaproteobacteria</taxon>
        <taxon>Hyphomicrobiales</taxon>
        <taxon>Chelatococcaceae</taxon>
        <taxon>Camelimonas</taxon>
    </lineage>
</organism>
<name>A0ABV7UL16_9HYPH</name>
<accession>A0ABV7UL16</accession>